<evidence type="ECO:0000313" key="8">
    <source>
        <dbReference type="Proteomes" id="UP000532010"/>
    </source>
</evidence>
<dbReference type="InterPro" id="IPR036188">
    <property type="entry name" value="FAD/NAD-bd_sf"/>
</dbReference>
<evidence type="ECO:0000256" key="3">
    <source>
        <dbReference type="ARBA" id="ARBA00022827"/>
    </source>
</evidence>
<evidence type="ECO:0000256" key="1">
    <source>
        <dbReference type="ARBA" id="ARBA00001974"/>
    </source>
</evidence>
<dbReference type="RefSeq" id="WP_183452091.1">
    <property type="nucleotide sequence ID" value="NZ_JACHWB010000004.1"/>
</dbReference>
<dbReference type="GO" id="GO:0004756">
    <property type="term" value="F:selenide, water dikinase activity"/>
    <property type="evidence" value="ECO:0007669"/>
    <property type="project" value="UniProtKB-EC"/>
</dbReference>
<evidence type="ECO:0000256" key="5">
    <source>
        <dbReference type="SAM" id="Phobius"/>
    </source>
</evidence>
<keyword evidence="8" id="KW-1185">Reference proteome</keyword>
<dbReference type="GO" id="GO:0003955">
    <property type="term" value="F:NAD(P)H dehydrogenase (quinone) activity"/>
    <property type="evidence" value="ECO:0007669"/>
    <property type="project" value="TreeGrafter"/>
</dbReference>
<protein>
    <submittedName>
        <fullName evidence="7">Selenide,water dikinase</fullName>
        <ecNumber evidence="7">2.7.9.3</ecNumber>
    </submittedName>
</protein>
<gene>
    <name evidence="7" type="ORF">FHR70_003341</name>
</gene>
<dbReference type="EC" id="2.7.9.3" evidence="7"/>
<dbReference type="EMBL" id="JACHWB010000004">
    <property type="protein sequence ID" value="MBB3020260.1"/>
    <property type="molecule type" value="Genomic_DNA"/>
</dbReference>
<keyword evidence="2" id="KW-0285">Flavoprotein</keyword>
<evidence type="ECO:0000259" key="6">
    <source>
        <dbReference type="Pfam" id="PF07992"/>
    </source>
</evidence>
<dbReference type="InterPro" id="IPR051169">
    <property type="entry name" value="NADH-Q_oxidoreductase"/>
</dbReference>
<organism evidence="7 8">
    <name type="scientific">Microvirga lupini</name>
    <dbReference type="NCBI Taxonomy" id="420324"/>
    <lineage>
        <taxon>Bacteria</taxon>
        <taxon>Pseudomonadati</taxon>
        <taxon>Pseudomonadota</taxon>
        <taxon>Alphaproteobacteria</taxon>
        <taxon>Hyphomicrobiales</taxon>
        <taxon>Methylobacteriaceae</taxon>
        <taxon>Microvirga</taxon>
    </lineage>
</organism>
<keyword evidence="5" id="KW-1133">Transmembrane helix</keyword>
<dbReference type="Pfam" id="PF07992">
    <property type="entry name" value="Pyr_redox_2"/>
    <property type="match status" value="1"/>
</dbReference>
<feature type="transmembrane region" description="Helical" evidence="5">
    <location>
        <begin position="158"/>
        <end position="178"/>
    </location>
</feature>
<keyword evidence="7" id="KW-0418">Kinase</keyword>
<dbReference type="SUPFAM" id="SSF51905">
    <property type="entry name" value="FAD/NAD(P)-binding domain"/>
    <property type="match status" value="2"/>
</dbReference>
<evidence type="ECO:0000313" key="7">
    <source>
        <dbReference type="EMBL" id="MBB3020260.1"/>
    </source>
</evidence>
<reference evidence="7 8" key="1">
    <citation type="submission" date="2020-08" db="EMBL/GenBank/DDBJ databases">
        <title>The Agave Microbiome: Exploring the role of microbial communities in plant adaptations to desert environments.</title>
        <authorList>
            <person name="Partida-Martinez L.P."/>
        </authorList>
    </citation>
    <scope>NUCLEOTIDE SEQUENCE [LARGE SCALE GENOMIC DNA]</scope>
    <source>
        <strain evidence="7 8">AT3.9</strain>
    </source>
</reference>
<evidence type="ECO:0000256" key="2">
    <source>
        <dbReference type="ARBA" id="ARBA00022630"/>
    </source>
</evidence>
<feature type="domain" description="FAD/NAD(P)-binding" evidence="6">
    <location>
        <begin position="11"/>
        <end position="309"/>
    </location>
</feature>
<dbReference type="GO" id="GO:0019646">
    <property type="term" value="P:aerobic electron transport chain"/>
    <property type="evidence" value="ECO:0007669"/>
    <property type="project" value="TreeGrafter"/>
</dbReference>
<dbReference type="PANTHER" id="PTHR42913:SF9">
    <property type="entry name" value="SLR1591 PROTEIN"/>
    <property type="match status" value="1"/>
</dbReference>
<dbReference type="NCBIfam" id="TIGR03169">
    <property type="entry name" value="Nterm_to_SelD"/>
    <property type="match status" value="1"/>
</dbReference>
<comment type="caution">
    <text evidence="7">The sequence shown here is derived from an EMBL/GenBank/DDBJ whole genome shotgun (WGS) entry which is preliminary data.</text>
</comment>
<dbReference type="Proteomes" id="UP000532010">
    <property type="component" value="Unassembled WGS sequence"/>
</dbReference>
<keyword evidence="5" id="KW-0812">Transmembrane</keyword>
<dbReference type="AlphaFoldDB" id="A0A7W4VN53"/>
<keyword evidence="7" id="KW-0808">Transferase</keyword>
<evidence type="ECO:0000256" key="4">
    <source>
        <dbReference type="ARBA" id="ARBA00023002"/>
    </source>
</evidence>
<proteinExistence type="predicted"/>
<comment type="cofactor">
    <cofactor evidence="1">
        <name>FAD</name>
        <dbReference type="ChEBI" id="CHEBI:57692"/>
    </cofactor>
</comment>
<dbReference type="InterPro" id="IPR023753">
    <property type="entry name" value="FAD/NAD-binding_dom"/>
</dbReference>
<dbReference type="PANTHER" id="PTHR42913">
    <property type="entry name" value="APOPTOSIS-INDUCING FACTOR 1"/>
    <property type="match status" value="1"/>
</dbReference>
<dbReference type="Gene3D" id="3.50.50.100">
    <property type="match status" value="1"/>
</dbReference>
<accession>A0A7W4VN53</accession>
<keyword evidence="5" id="KW-0472">Membrane</keyword>
<dbReference type="InterPro" id="IPR017584">
    <property type="entry name" value="Pyridine_nucleo_diS_OxRdtase_N"/>
</dbReference>
<name>A0A7W4VN53_9HYPH</name>
<keyword evidence="4" id="KW-0560">Oxidoreductase</keyword>
<keyword evidence="3" id="KW-0274">FAD</keyword>
<sequence>MAPSAATARKRLLLVGGGHAHVLVLEAFARHPEPGLTITLVSRDRLTPYSGMLPGHLAGTYTRDAIHIDLERLARAAGARLVLDEAVGFDRVAQRVHLKGGEELSYDILSIDIGIAPDLSGIAGAAEHALAVKPIGSLLEKWDRLFESALAPNGPRRFAIVGGGAAGICLAFAVAAFVGDRVSGAIRVSLIGASEAPGINSGMRRRIARALKDRGIAVHAEDAAVRIDQDAVTLASGRRVPADAVLVSTHAAPPPVLATTDWAKDEGGFLAVGPTLQILNDEAVFAAGDCATMNAHPHPKAGVFAVRQGPVLARNLRRAVRGEALESYIPQRDHLLLIATGDGRAIGGRGRFLAFEGRLAWRLKDFIDRRFMRRFA</sequence>